<proteinExistence type="predicted"/>
<gene>
    <name evidence="1" type="ORF">BRAA07T31430Z</name>
</gene>
<accession>A0A3P6B9Y6</accession>
<evidence type="ECO:0000313" key="1">
    <source>
        <dbReference type="EMBL" id="VDD01953.1"/>
    </source>
</evidence>
<sequence length="62" mass="6740">MESLVKLLEHPHPTKVLYILERRQAFLALTKASPGISTNGSLATGSSKVLVLSTKSLDVHRV</sequence>
<name>A0A3P6B9Y6_BRACM</name>
<protein>
    <submittedName>
        <fullName evidence="1">Uncharacterized protein</fullName>
    </submittedName>
</protein>
<organism evidence="1">
    <name type="scientific">Brassica campestris</name>
    <name type="common">Field mustard</name>
    <dbReference type="NCBI Taxonomy" id="3711"/>
    <lineage>
        <taxon>Eukaryota</taxon>
        <taxon>Viridiplantae</taxon>
        <taxon>Streptophyta</taxon>
        <taxon>Embryophyta</taxon>
        <taxon>Tracheophyta</taxon>
        <taxon>Spermatophyta</taxon>
        <taxon>Magnoliopsida</taxon>
        <taxon>eudicotyledons</taxon>
        <taxon>Gunneridae</taxon>
        <taxon>Pentapetalae</taxon>
        <taxon>rosids</taxon>
        <taxon>malvids</taxon>
        <taxon>Brassicales</taxon>
        <taxon>Brassicaceae</taxon>
        <taxon>Brassiceae</taxon>
        <taxon>Brassica</taxon>
    </lineage>
</organism>
<reference evidence="1" key="1">
    <citation type="submission" date="2018-11" db="EMBL/GenBank/DDBJ databases">
        <authorList>
            <consortium name="Genoscope - CEA"/>
            <person name="William W."/>
        </authorList>
    </citation>
    <scope>NUCLEOTIDE SEQUENCE</scope>
</reference>
<dbReference type="EMBL" id="LR031574">
    <property type="protein sequence ID" value="VDD01953.1"/>
    <property type="molecule type" value="Genomic_DNA"/>
</dbReference>
<dbReference type="AlphaFoldDB" id="A0A3P6B9Y6"/>